<accession>A0A9P3GQ67</accession>
<comment type="caution">
    <text evidence="1">The sequence shown here is derived from an EMBL/GenBank/DDBJ whole genome shotgun (WGS) entry which is preliminary data.</text>
</comment>
<proteinExistence type="predicted"/>
<name>A0A9P3GQ67_9APHY</name>
<organism evidence="1 2">
    <name type="scientific">Phanerochaete sordida</name>
    <dbReference type="NCBI Taxonomy" id="48140"/>
    <lineage>
        <taxon>Eukaryota</taxon>
        <taxon>Fungi</taxon>
        <taxon>Dikarya</taxon>
        <taxon>Basidiomycota</taxon>
        <taxon>Agaricomycotina</taxon>
        <taxon>Agaricomycetes</taxon>
        <taxon>Polyporales</taxon>
        <taxon>Phanerochaetaceae</taxon>
        <taxon>Phanerochaete</taxon>
    </lineage>
</organism>
<sequence>MNGAQGTDGRKALRKERTIETLAVLAREQPAAKPGDFRVVFANRNEYISDRTTRENIIDLVRSSPEARNAMQNGDRLAIIFGPDHKGGDPKNTRVRRDSRWHVIVAFCKYVPTPCLKHVHICTEALH</sequence>
<dbReference type="AlphaFoldDB" id="A0A9P3GQ67"/>
<reference evidence="1 2" key="1">
    <citation type="submission" date="2021-08" db="EMBL/GenBank/DDBJ databases">
        <title>Draft Genome Sequence of Phanerochaete sordida strain YK-624.</title>
        <authorList>
            <person name="Mori T."/>
            <person name="Dohra H."/>
            <person name="Suzuki T."/>
            <person name="Kawagishi H."/>
            <person name="Hirai H."/>
        </authorList>
    </citation>
    <scope>NUCLEOTIDE SEQUENCE [LARGE SCALE GENOMIC DNA]</scope>
    <source>
        <strain evidence="1 2">YK-624</strain>
    </source>
</reference>
<evidence type="ECO:0000313" key="1">
    <source>
        <dbReference type="EMBL" id="GJE99710.1"/>
    </source>
</evidence>
<dbReference type="Proteomes" id="UP000703269">
    <property type="component" value="Unassembled WGS sequence"/>
</dbReference>
<evidence type="ECO:0000313" key="2">
    <source>
        <dbReference type="Proteomes" id="UP000703269"/>
    </source>
</evidence>
<protein>
    <submittedName>
        <fullName evidence="1">Uncharacterized protein</fullName>
    </submittedName>
</protein>
<keyword evidence="2" id="KW-1185">Reference proteome</keyword>
<gene>
    <name evidence="1" type="ORF">PsYK624_159810</name>
</gene>
<dbReference type="EMBL" id="BPQB01000117">
    <property type="protein sequence ID" value="GJE99710.1"/>
    <property type="molecule type" value="Genomic_DNA"/>
</dbReference>